<dbReference type="Proteomes" id="UP000241474">
    <property type="component" value="Segment"/>
</dbReference>
<accession>A0A0G2Y8A6</accession>
<dbReference type="SMART" id="SM00248">
    <property type="entry name" value="ANK"/>
    <property type="match status" value="3"/>
</dbReference>
<dbReference type="PROSITE" id="PS50297">
    <property type="entry name" value="ANK_REP_REGION"/>
    <property type="match status" value="1"/>
</dbReference>
<evidence type="ECO:0000313" key="2">
    <source>
        <dbReference type="Proteomes" id="UP000241474"/>
    </source>
</evidence>
<dbReference type="Gene3D" id="1.25.40.20">
    <property type="entry name" value="Ankyrin repeat-containing domain"/>
    <property type="match status" value="1"/>
</dbReference>
<organism evidence="1 2">
    <name type="scientific">Acanthamoeba polyphaga mimivirus</name>
    <name type="common">APMV</name>
    <dbReference type="NCBI Taxonomy" id="212035"/>
    <lineage>
        <taxon>Viruses</taxon>
        <taxon>Varidnaviria</taxon>
        <taxon>Bamfordvirae</taxon>
        <taxon>Nucleocytoviricota</taxon>
        <taxon>Megaviricetes</taxon>
        <taxon>Imitervirales</taxon>
        <taxon>Mimiviridae</taxon>
        <taxon>Megamimivirinae</taxon>
        <taxon>Mimivirus</taxon>
        <taxon>Mimivirus bradfordmassiliense</taxon>
    </lineage>
</organism>
<dbReference type="InterPro" id="IPR036770">
    <property type="entry name" value="Ankyrin_rpt-contain_sf"/>
</dbReference>
<reference evidence="1 2" key="1">
    <citation type="submission" date="2014-10" db="EMBL/GenBank/DDBJ databases">
        <title>Pan-genome analysis of Brazilian lineage A amoebal mimiviruses.</title>
        <authorList>
            <person name="Assis F.L."/>
            <person name="Abrahao J.S."/>
            <person name="Kroon E.G."/>
            <person name="Dornas F.P."/>
            <person name="Andrade K.R."/>
            <person name="Borato P.V.M."/>
            <person name="Pilotto M.R."/>
            <person name="Benamar S."/>
            <person name="LaScola B."/>
            <person name="Colson P."/>
        </authorList>
    </citation>
    <scope>NUCLEOTIDE SEQUENCE [LARGE SCALE GENOMIC DNA]</scope>
    <source>
        <strain evidence="1 2">Oyster</strain>
    </source>
</reference>
<organismHost>
    <name type="scientific">Acanthamoeba polyphaga</name>
    <name type="common">Amoeba</name>
    <dbReference type="NCBI Taxonomy" id="5757"/>
</organismHost>
<dbReference type="EMBL" id="KM982401">
    <property type="protein sequence ID" value="AKI79376.1"/>
    <property type="molecule type" value="Genomic_DNA"/>
</dbReference>
<protein>
    <submittedName>
        <fullName evidence="1">Putative ankyrin repeat protein</fullName>
    </submittedName>
</protein>
<evidence type="ECO:0000313" key="1">
    <source>
        <dbReference type="EMBL" id="AKI79376.1"/>
    </source>
</evidence>
<proteinExistence type="predicted"/>
<sequence length="356" mass="41072">MLFKKIDDINPLILLIDSCQYTNQIMNSYRHRNQTTSFIRKETIDCNIQLPRKIESDLLLSLSSNTDDYIPIINSLSNEDHINILKYTIVIDNVNYLEKILNCTSIDLSVNDDILLCTAIINCSSECLLYLLDKGIPIDFCDNYAIRACCIRLEKYRYTTRKNKSSCDMLKIVIDRGGNVNTHNYEPLYSAVNDNNFDKIKLLVENGANKLSDFKRKITNTKLEIFQYLIDNRVELEVNFDNIFLQSIINDDSECMKLFIELGANINSIPTLELTKIIINARHEILEILINYGLDINNINDKINNEINDNRCEDYDETIKTVELVSNAGIDIINLLKVVIQNALSVYNFTYPKYSI</sequence>
<name>A0A0G2Y8A6_MIMIV</name>
<dbReference type="PROSITE" id="PS50088">
    <property type="entry name" value="ANK_REPEAT"/>
    <property type="match status" value="1"/>
</dbReference>
<dbReference type="SUPFAM" id="SSF48403">
    <property type="entry name" value="Ankyrin repeat"/>
    <property type="match status" value="1"/>
</dbReference>
<dbReference type="InterPro" id="IPR002110">
    <property type="entry name" value="Ankyrin_rpt"/>
</dbReference>